<evidence type="ECO:0008006" key="4">
    <source>
        <dbReference type="Google" id="ProtNLM"/>
    </source>
</evidence>
<keyword evidence="3" id="KW-1185">Reference proteome</keyword>
<keyword evidence="1" id="KW-0732">Signal</keyword>
<dbReference type="Proteomes" id="UP001501822">
    <property type="component" value="Unassembled WGS sequence"/>
</dbReference>
<sequence length="220" mass="23027">MRPPAWFRLMRAAVFAVACVELSLAGHDLMAARPAPVWAGWSAVAGVTAVGYHLADRHRSARWILLAVEVVQACLHEWFAWATPADPGSALAHPAMTMHGGVHTAPGAAAVTPMNHGAGTSGLGMAGAHALAGALVALWLYAGERAAWRLLSVLAETVLGPALRVLLPLAYADLVGARRPAGTRRRRSADQTPPAVVALRHVLVRRGPPRGVGAVLRAAM</sequence>
<dbReference type="EMBL" id="BAAABM010000007">
    <property type="protein sequence ID" value="GAA0318725.1"/>
    <property type="molecule type" value="Genomic_DNA"/>
</dbReference>
<evidence type="ECO:0000313" key="2">
    <source>
        <dbReference type="EMBL" id="GAA0318725.1"/>
    </source>
</evidence>
<dbReference type="RefSeq" id="WP_343884082.1">
    <property type="nucleotide sequence ID" value="NZ_BAAABM010000007.1"/>
</dbReference>
<reference evidence="2 3" key="1">
    <citation type="journal article" date="2019" name="Int. J. Syst. Evol. Microbiol.">
        <title>The Global Catalogue of Microorganisms (GCM) 10K type strain sequencing project: providing services to taxonomists for standard genome sequencing and annotation.</title>
        <authorList>
            <consortium name="The Broad Institute Genomics Platform"/>
            <consortium name="The Broad Institute Genome Sequencing Center for Infectious Disease"/>
            <person name="Wu L."/>
            <person name="Ma J."/>
        </authorList>
    </citation>
    <scope>NUCLEOTIDE SEQUENCE [LARGE SCALE GENOMIC DNA]</scope>
    <source>
        <strain evidence="2 3">JCM 3146</strain>
    </source>
</reference>
<gene>
    <name evidence="2" type="ORF">GCM10010151_05710</name>
</gene>
<proteinExistence type="predicted"/>
<evidence type="ECO:0000256" key="1">
    <source>
        <dbReference type="SAM" id="SignalP"/>
    </source>
</evidence>
<feature type="signal peptide" evidence="1">
    <location>
        <begin position="1"/>
        <end position="18"/>
    </location>
</feature>
<comment type="caution">
    <text evidence="2">The sequence shown here is derived from an EMBL/GenBank/DDBJ whole genome shotgun (WGS) entry which is preliminary data.</text>
</comment>
<organism evidence="2 3">
    <name type="scientific">Actinoallomurus spadix</name>
    <dbReference type="NCBI Taxonomy" id="79912"/>
    <lineage>
        <taxon>Bacteria</taxon>
        <taxon>Bacillati</taxon>
        <taxon>Actinomycetota</taxon>
        <taxon>Actinomycetes</taxon>
        <taxon>Streptosporangiales</taxon>
        <taxon>Thermomonosporaceae</taxon>
        <taxon>Actinoallomurus</taxon>
    </lineage>
</organism>
<name>A0ABN0VWE4_9ACTN</name>
<accession>A0ABN0VWE4</accession>
<evidence type="ECO:0000313" key="3">
    <source>
        <dbReference type="Proteomes" id="UP001501822"/>
    </source>
</evidence>
<protein>
    <recommendedName>
        <fullName evidence="4">Integral membrane protein</fullName>
    </recommendedName>
</protein>
<feature type="chain" id="PRO_5045907438" description="Integral membrane protein" evidence="1">
    <location>
        <begin position="19"/>
        <end position="220"/>
    </location>
</feature>